<comment type="caution">
    <text evidence="13">The sequence shown here is derived from an EMBL/GenBank/DDBJ whole genome shotgun (WGS) entry which is preliminary data.</text>
</comment>
<keyword evidence="11" id="KW-0697">Rotamase</keyword>
<dbReference type="InterPro" id="IPR052029">
    <property type="entry name" value="PpiD_chaperone"/>
</dbReference>
<dbReference type="PANTHER" id="PTHR47529">
    <property type="entry name" value="PEPTIDYL-PROLYL CIS-TRANS ISOMERASE D"/>
    <property type="match status" value="1"/>
</dbReference>
<evidence type="ECO:0000313" key="14">
    <source>
        <dbReference type="Proteomes" id="UP000664417"/>
    </source>
</evidence>
<dbReference type="PROSITE" id="PS50198">
    <property type="entry name" value="PPIC_PPIASE_2"/>
    <property type="match status" value="1"/>
</dbReference>
<organism evidence="13 14">
    <name type="scientific">Acanthopleuribacter pedis</name>
    <dbReference type="NCBI Taxonomy" id="442870"/>
    <lineage>
        <taxon>Bacteria</taxon>
        <taxon>Pseudomonadati</taxon>
        <taxon>Acidobacteriota</taxon>
        <taxon>Holophagae</taxon>
        <taxon>Acanthopleuribacterales</taxon>
        <taxon>Acanthopleuribacteraceae</taxon>
        <taxon>Acanthopleuribacter</taxon>
    </lineage>
</organism>
<comment type="similarity">
    <text evidence="8">Belongs to the PpiD chaperone family.</text>
</comment>
<evidence type="ECO:0000256" key="10">
    <source>
        <dbReference type="ARBA" id="ARBA00042775"/>
    </source>
</evidence>
<evidence type="ECO:0000256" key="5">
    <source>
        <dbReference type="ARBA" id="ARBA00022989"/>
    </source>
</evidence>
<keyword evidence="5" id="KW-1133">Transmembrane helix</keyword>
<dbReference type="GO" id="GO:0005886">
    <property type="term" value="C:plasma membrane"/>
    <property type="evidence" value="ECO:0007669"/>
    <property type="project" value="UniProtKB-SubCell"/>
</dbReference>
<dbReference type="AlphaFoldDB" id="A0A8J7QDB6"/>
<keyword evidence="11 13" id="KW-0413">Isomerase</keyword>
<dbReference type="InterPro" id="IPR046357">
    <property type="entry name" value="PPIase_dom_sf"/>
</dbReference>
<dbReference type="SUPFAM" id="SSF54534">
    <property type="entry name" value="FKBP-like"/>
    <property type="match status" value="1"/>
</dbReference>
<dbReference type="Pfam" id="PF13616">
    <property type="entry name" value="Rotamase_3"/>
    <property type="match status" value="1"/>
</dbReference>
<dbReference type="RefSeq" id="WP_207862014.1">
    <property type="nucleotide sequence ID" value="NZ_JAFREP010000030.1"/>
</dbReference>
<protein>
    <recommendedName>
        <fullName evidence="9">Periplasmic chaperone PpiD</fullName>
    </recommendedName>
    <alternativeName>
        <fullName evidence="10">Periplasmic folding chaperone</fullName>
    </alternativeName>
</protein>
<gene>
    <name evidence="13" type="ORF">J3U88_26445</name>
</gene>
<evidence type="ECO:0000313" key="13">
    <source>
        <dbReference type="EMBL" id="MBO1322044.1"/>
    </source>
</evidence>
<dbReference type="Pfam" id="PF13624">
    <property type="entry name" value="SurA_N_3"/>
    <property type="match status" value="1"/>
</dbReference>
<evidence type="ECO:0000256" key="9">
    <source>
        <dbReference type="ARBA" id="ARBA00040743"/>
    </source>
</evidence>
<evidence type="ECO:0000256" key="6">
    <source>
        <dbReference type="ARBA" id="ARBA00023136"/>
    </source>
</evidence>
<keyword evidence="6" id="KW-0472">Membrane</keyword>
<evidence type="ECO:0000256" key="3">
    <source>
        <dbReference type="ARBA" id="ARBA00022519"/>
    </source>
</evidence>
<dbReference type="InterPro" id="IPR000297">
    <property type="entry name" value="PPIase_PpiC"/>
</dbReference>
<evidence type="ECO:0000259" key="12">
    <source>
        <dbReference type="PROSITE" id="PS50198"/>
    </source>
</evidence>
<comment type="subcellular location">
    <subcellularLocation>
        <location evidence="1">Cell inner membrane</location>
        <topology evidence="1">Single-pass type II membrane protein</topology>
        <orientation evidence="1">Periplasmic side</orientation>
    </subcellularLocation>
</comment>
<dbReference type="Gene3D" id="1.10.4030.10">
    <property type="entry name" value="Porin chaperone SurA, peptide-binding domain"/>
    <property type="match status" value="1"/>
</dbReference>
<sequence>MLKFMRKNETARNVVIVLVCIALGSYVLFSFGEAPPTAQGDTIATIGSTTIKRRDALIQEINYRNQFRGMDAAQVDQFVVSSLVRGAILQDGAEALDMAVSDDELRDLIIRIRTDGEGNFAGNEDYANYIRRQYRMPVTAYEQYLREKALLGDKFRQLFVGSAYVSEEEIRERFTEENRKVTLEYVTVRPNNIQSEVSLDDNQLKKLYDENPDEFLTGEQRQIKFVSWVLSDLRDEMTITDQEALDYYNTNQDRYRQPEQVQASHVLVKTGQGFLSDEEAQKKIGEVQEALNGGMEFAEAAKKFSDDSNASRGGDLGFFKRGTMVKPFSDKVWSMAEGEVSEPVKTQFGYHIIQRVAYKPEEMQDFDAVRDAITNELKNTKAREEMSSRAANFVELANSDGFEAAAEKQGAVVQESLFFDSDPSSEMGPTLKSAAAARNAAFALAEEGDVSPAVQIPNGQVVMTWTATREGQKLSFENNKSRVRTLGESLAQKAFIMDFFDALVAAAEKEPEKSLQELKGDREWAKDNFFQVTNSINANGLPYQLRNSVDFNEDIFPLAPGEFLAQREFEAFNSNHYLLVRLKEKEDVNMDDLQEKRFQIAQQIQGQSGGDFLNAYLFERTVQYDPKKDVEKKLLSSVGGRR</sequence>
<reference evidence="13" key="1">
    <citation type="submission" date="2021-03" db="EMBL/GenBank/DDBJ databases">
        <authorList>
            <person name="Wang G."/>
        </authorList>
    </citation>
    <scope>NUCLEOTIDE SEQUENCE</scope>
    <source>
        <strain evidence="13">KCTC 12899</strain>
    </source>
</reference>
<keyword evidence="2" id="KW-1003">Cell membrane</keyword>
<dbReference type="SUPFAM" id="SSF109998">
    <property type="entry name" value="Triger factor/SurA peptide-binding domain-like"/>
    <property type="match status" value="2"/>
</dbReference>
<keyword evidence="4" id="KW-0812">Transmembrane</keyword>
<dbReference type="InterPro" id="IPR027304">
    <property type="entry name" value="Trigger_fact/SurA_dom_sf"/>
</dbReference>
<feature type="domain" description="PpiC" evidence="12">
    <location>
        <begin position="258"/>
        <end position="357"/>
    </location>
</feature>
<evidence type="ECO:0000256" key="4">
    <source>
        <dbReference type="ARBA" id="ARBA00022692"/>
    </source>
</evidence>
<evidence type="ECO:0000256" key="2">
    <source>
        <dbReference type="ARBA" id="ARBA00022475"/>
    </source>
</evidence>
<keyword evidence="3" id="KW-0997">Cell inner membrane</keyword>
<evidence type="ECO:0000256" key="7">
    <source>
        <dbReference type="ARBA" id="ARBA00023186"/>
    </source>
</evidence>
<accession>A0A8J7QDB6</accession>
<dbReference type="Proteomes" id="UP000664417">
    <property type="component" value="Unassembled WGS sequence"/>
</dbReference>
<evidence type="ECO:0000256" key="1">
    <source>
        <dbReference type="ARBA" id="ARBA00004382"/>
    </source>
</evidence>
<proteinExistence type="inferred from homology"/>
<evidence type="ECO:0000256" key="8">
    <source>
        <dbReference type="ARBA" id="ARBA00038408"/>
    </source>
</evidence>
<dbReference type="PANTHER" id="PTHR47529:SF1">
    <property type="entry name" value="PERIPLASMIC CHAPERONE PPID"/>
    <property type="match status" value="1"/>
</dbReference>
<dbReference type="Gene3D" id="3.10.50.40">
    <property type="match status" value="1"/>
</dbReference>
<evidence type="ECO:0000256" key="11">
    <source>
        <dbReference type="PROSITE-ProRule" id="PRU00278"/>
    </source>
</evidence>
<dbReference type="GO" id="GO:0003755">
    <property type="term" value="F:peptidyl-prolyl cis-trans isomerase activity"/>
    <property type="evidence" value="ECO:0007669"/>
    <property type="project" value="UniProtKB-KW"/>
</dbReference>
<name>A0A8J7QDB6_9BACT</name>
<keyword evidence="7" id="KW-0143">Chaperone</keyword>
<dbReference type="EMBL" id="JAFREP010000030">
    <property type="protein sequence ID" value="MBO1322044.1"/>
    <property type="molecule type" value="Genomic_DNA"/>
</dbReference>
<keyword evidence="14" id="KW-1185">Reference proteome</keyword>